<proteinExistence type="predicted"/>
<evidence type="ECO:0000313" key="4">
    <source>
        <dbReference type="Proteomes" id="UP001623330"/>
    </source>
</evidence>
<evidence type="ECO:0000313" key="3">
    <source>
        <dbReference type="EMBL" id="KAL3234898.1"/>
    </source>
</evidence>
<feature type="region of interest" description="Disordered" evidence="2">
    <location>
        <begin position="163"/>
        <end position="205"/>
    </location>
</feature>
<feature type="region of interest" description="Disordered" evidence="2">
    <location>
        <begin position="1"/>
        <end position="49"/>
    </location>
</feature>
<sequence length="370" mass="41954">MEERPETKDTHDKTEAPDDSLTVLHRLLTEESPNGDNSLMDLDSPLEGFENEDEKKLELDYRNQFEVAFREANFQGLEEITDEDSIGKHLTLDSLLKMDQGVLFKDNEFDDEGVDPSEKSNNKREREDGDFDELGPSTKKSISNYINDKLNLESVVEDQMLSPISLSPTPSDGNNSDRLTKSKAQEQEKSDSLLVESKNEPKPDISRKVKTKNIAPTAFKSSKLGKGKHAPIEQKCYTVRQVGTGRGQTKLQIYDSPKLKKTEVTKTAPAAPKVYTNEFTMKEVAKMKRRVIDSHRLLLNFNVVKEGYARTCVQLKQSVIALKDSEIRRAHLMMENEDLKDELEQMKRKLEQSANICSKCEGPNDRSAPQ</sequence>
<name>A0ABR4NZX9_9SACH</name>
<feature type="compositionally biased region" description="Polar residues" evidence="2">
    <location>
        <begin position="163"/>
        <end position="177"/>
    </location>
</feature>
<dbReference type="Proteomes" id="UP001623330">
    <property type="component" value="Unassembled WGS sequence"/>
</dbReference>
<feature type="compositionally biased region" description="Basic and acidic residues" evidence="2">
    <location>
        <begin position="1"/>
        <end position="16"/>
    </location>
</feature>
<feature type="compositionally biased region" description="Basic and acidic residues" evidence="2">
    <location>
        <begin position="178"/>
        <end position="205"/>
    </location>
</feature>
<gene>
    <name evidence="3" type="ORF">RNJ44_02686</name>
</gene>
<comment type="caution">
    <text evidence="3">The sequence shown here is derived from an EMBL/GenBank/DDBJ whole genome shotgun (WGS) entry which is preliminary data.</text>
</comment>
<reference evidence="3 4" key="1">
    <citation type="submission" date="2024-05" db="EMBL/GenBank/DDBJ databases">
        <title>Long read based assembly of the Candida bracarensis genome reveals expanded adhesin content.</title>
        <authorList>
            <person name="Marcet-Houben M."/>
            <person name="Ksiezopolska E."/>
            <person name="Gabaldon T."/>
        </authorList>
    </citation>
    <scope>NUCLEOTIDE SEQUENCE [LARGE SCALE GENOMIC DNA]</scope>
    <source>
        <strain evidence="3 4">CBM6</strain>
    </source>
</reference>
<keyword evidence="4" id="KW-1185">Reference proteome</keyword>
<accession>A0ABR4NZX9</accession>
<evidence type="ECO:0000256" key="2">
    <source>
        <dbReference type="SAM" id="MobiDB-lite"/>
    </source>
</evidence>
<feature type="compositionally biased region" description="Basic and acidic residues" evidence="2">
    <location>
        <begin position="116"/>
        <end position="127"/>
    </location>
</feature>
<feature type="coiled-coil region" evidence="1">
    <location>
        <begin position="322"/>
        <end position="356"/>
    </location>
</feature>
<keyword evidence="1" id="KW-0175">Coiled coil</keyword>
<organism evidence="3 4">
    <name type="scientific">Nakaseomyces bracarensis</name>
    <dbReference type="NCBI Taxonomy" id="273131"/>
    <lineage>
        <taxon>Eukaryota</taxon>
        <taxon>Fungi</taxon>
        <taxon>Dikarya</taxon>
        <taxon>Ascomycota</taxon>
        <taxon>Saccharomycotina</taxon>
        <taxon>Saccharomycetes</taxon>
        <taxon>Saccharomycetales</taxon>
        <taxon>Saccharomycetaceae</taxon>
        <taxon>Nakaseomyces</taxon>
    </lineage>
</organism>
<dbReference type="EMBL" id="JBEVYD010000002">
    <property type="protein sequence ID" value="KAL3234898.1"/>
    <property type="molecule type" value="Genomic_DNA"/>
</dbReference>
<evidence type="ECO:0000256" key="1">
    <source>
        <dbReference type="SAM" id="Coils"/>
    </source>
</evidence>
<protein>
    <submittedName>
        <fullName evidence="3">Protein ATC1/LIC4</fullName>
    </submittedName>
</protein>
<feature type="region of interest" description="Disordered" evidence="2">
    <location>
        <begin position="105"/>
        <end position="140"/>
    </location>
</feature>